<gene>
    <name evidence="1" type="ORF">PN838_06100</name>
</gene>
<name>A0ABT5FBJ9_9GAMM</name>
<accession>A0ABT5FBJ9</accession>
<organism evidence="1 2">
    <name type="scientific">Psychrosphaera algicola</name>
    <dbReference type="NCBI Taxonomy" id="3023714"/>
    <lineage>
        <taxon>Bacteria</taxon>
        <taxon>Pseudomonadati</taxon>
        <taxon>Pseudomonadota</taxon>
        <taxon>Gammaproteobacteria</taxon>
        <taxon>Alteromonadales</taxon>
        <taxon>Pseudoalteromonadaceae</taxon>
        <taxon>Psychrosphaera</taxon>
    </lineage>
</organism>
<dbReference type="EMBL" id="JAQOMS010000002">
    <property type="protein sequence ID" value="MDC2888414.1"/>
    <property type="molecule type" value="Genomic_DNA"/>
</dbReference>
<proteinExistence type="predicted"/>
<sequence length="111" mass="12751">MGKNVVFKEVITEWTENKKMAYRFEIDPDLIPNDALDKHVKIGGEYFAPLTGFYQITPLPNGKSQLTLSTTIRDNTNFGIYSRIWGEFIFGDFHSSLLELMKSRSEKAQVN</sequence>
<evidence type="ECO:0000313" key="2">
    <source>
        <dbReference type="Proteomes" id="UP001528411"/>
    </source>
</evidence>
<protein>
    <recommendedName>
        <fullName evidence="3">SRPBCC domain-containing protein</fullName>
    </recommendedName>
</protein>
<evidence type="ECO:0008006" key="3">
    <source>
        <dbReference type="Google" id="ProtNLM"/>
    </source>
</evidence>
<dbReference type="SUPFAM" id="SSF55961">
    <property type="entry name" value="Bet v1-like"/>
    <property type="match status" value="1"/>
</dbReference>
<dbReference type="RefSeq" id="WP_272180041.1">
    <property type="nucleotide sequence ID" value="NZ_JAQOMS010000002.1"/>
</dbReference>
<evidence type="ECO:0000313" key="1">
    <source>
        <dbReference type="EMBL" id="MDC2888414.1"/>
    </source>
</evidence>
<dbReference type="Proteomes" id="UP001528411">
    <property type="component" value="Unassembled WGS sequence"/>
</dbReference>
<comment type="caution">
    <text evidence="1">The sequence shown here is derived from an EMBL/GenBank/DDBJ whole genome shotgun (WGS) entry which is preliminary data.</text>
</comment>
<reference evidence="1 2" key="1">
    <citation type="submission" date="2023-01" db="EMBL/GenBank/DDBJ databases">
        <title>Psychrosphaera sp. nov., isolated from marine algae.</title>
        <authorList>
            <person name="Bayburt H."/>
            <person name="Choi B.J."/>
            <person name="Kim J.M."/>
            <person name="Choi D.G."/>
            <person name="Jeon C.O."/>
        </authorList>
    </citation>
    <scope>NUCLEOTIDE SEQUENCE [LARGE SCALE GENOMIC DNA]</scope>
    <source>
        <strain evidence="1 2">G1-22</strain>
    </source>
</reference>
<keyword evidence="2" id="KW-1185">Reference proteome</keyword>